<dbReference type="AlphaFoldDB" id="X1CEQ1"/>
<gene>
    <name evidence="7" type="ORF">S01H4_29748</name>
</gene>
<dbReference type="Pfam" id="PF04432">
    <property type="entry name" value="FrhB_FdhB_C"/>
    <property type="match status" value="1"/>
</dbReference>
<dbReference type="Pfam" id="PF04422">
    <property type="entry name" value="FrhB_FdhB_N"/>
    <property type="match status" value="1"/>
</dbReference>
<dbReference type="InterPro" id="IPR007516">
    <property type="entry name" value="Co_F420_Hydgase/DH_bsu_N"/>
</dbReference>
<accession>X1CEQ1</accession>
<dbReference type="PANTHER" id="PTHR31332:SF6">
    <property type="entry name" value="FORMATE DEHYDROGENASE SUBUNIT BETA"/>
    <property type="match status" value="1"/>
</dbReference>
<dbReference type="InterPro" id="IPR017896">
    <property type="entry name" value="4Fe4S_Fe-S-bd"/>
</dbReference>
<dbReference type="GO" id="GO:0051536">
    <property type="term" value="F:iron-sulfur cluster binding"/>
    <property type="evidence" value="ECO:0007669"/>
    <property type="project" value="UniProtKB-KW"/>
</dbReference>
<evidence type="ECO:0000256" key="4">
    <source>
        <dbReference type="ARBA" id="ARBA00023004"/>
    </source>
</evidence>
<dbReference type="InterPro" id="IPR045220">
    <property type="entry name" value="FRHB/FDHB/HCAR-like"/>
</dbReference>
<dbReference type="GO" id="GO:0052592">
    <property type="term" value="F:oxidoreductase activity, acting on CH or CH2 groups, with an iron-sulfur protein as acceptor"/>
    <property type="evidence" value="ECO:0007669"/>
    <property type="project" value="TreeGrafter"/>
</dbReference>
<evidence type="ECO:0000256" key="3">
    <source>
        <dbReference type="ARBA" id="ARBA00023002"/>
    </source>
</evidence>
<evidence type="ECO:0000313" key="7">
    <source>
        <dbReference type="EMBL" id="GAG82701.1"/>
    </source>
</evidence>
<dbReference type="PROSITE" id="PS51379">
    <property type="entry name" value="4FE4S_FER_2"/>
    <property type="match status" value="1"/>
</dbReference>
<dbReference type="EMBL" id="BART01015301">
    <property type="protein sequence ID" value="GAG82701.1"/>
    <property type="molecule type" value="Genomic_DNA"/>
</dbReference>
<keyword evidence="2" id="KW-0479">Metal-binding</keyword>
<keyword evidence="5" id="KW-0411">Iron-sulfur</keyword>
<keyword evidence="3" id="KW-0560">Oxidoreductase</keyword>
<reference evidence="7" key="1">
    <citation type="journal article" date="2014" name="Front. Microbiol.">
        <title>High frequency of phylogenetically diverse reductive dehalogenase-homologous genes in deep subseafloor sedimentary metagenomes.</title>
        <authorList>
            <person name="Kawai M."/>
            <person name="Futagami T."/>
            <person name="Toyoda A."/>
            <person name="Takaki Y."/>
            <person name="Nishi S."/>
            <person name="Hori S."/>
            <person name="Arai W."/>
            <person name="Tsubouchi T."/>
            <person name="Morono Y."/>
            <person name="Uchiyama I."/>
            <person name="Ito T."/>
            <person name="Fujiyama A."/>
            <person name="Inagaki F."/>
            <person name="Takami H."/>
        </authorList>
    </citation>
    <scope>NUCLEOTIDE SEQUENCE</scope>
    <source>
        <strain evidence="7">Expedition CK06-06</strain>
    </source>
</reference>
<comment type="caution">
    <text evidence="7">The sequence shown here is derived from an EMBL/GenBank/DDBJ whole genome shotgun (WGS) entry which is preliminary data.</text>
</comment>
<evidence type="ECO:0000259" key="6">
    <source>
        <dbReference type="PROSITE" id="PS51379"/>
    </source>
</evidence>
<name>X1CEQ1_9ZZZZ</name>
<evidence type="ECO:0000256" key="5">
    <source>
        <dbReference type="ARBA" id="ARBA00023014"/>
    </source>
</evidence>
<dbReference type="Pfam" id="PF00037">
    <property type="entry name" value="Fer4"/>
    <property type="match status" value="1"/>
</dbReference>
<proteinExistence type="predicted"/>
<evidence type="ECO:0000256" key="2">
    <source>
        <dbReference type="ARBA" id="ARBA00022723"/>
    </source>
</evidence>
<dbReference type="SUPFAM" id="SSF54862">
    <property type="entry name" value="4Fe-4S ferredoxins"/>
    <property type="match status" value="1"/>
</dbReference>
<dbReference type="InterPro" id="IPR007525">
    <property type="entry name" value="FrhB_FdhB_C"/>
</dbReference>
<dbReference type="PANTHER" id="PTHR31332">
    <property type="entry name" value="7-HYDROXYMETHYL CHLOROPHYLL A REDUCTASE, CHLOROPLASTIC"/>
    <property type="match status" value="1"/>
</dbReference>
<organism evidence="7">
    <name type="scientific">marine sediment metagenome</name>
    <dbReference type="NCBI Taxonomy" id="412755"/>
    <lineage>
        <taxon>unclassified sequences</taxon>
        <taxon>metagenomes</taxon>
        <taxon>ecological metagenomes</taxon>
    </lineage>
</organism>
<dbReference type="GO" id="GO:0046872">
    <property type="term" value="F:metal ion binding"/>
    <property type="evidence" value="ECO:0007669"/>
    <property type="project" value="UniProtKB-KW"/>
</dbReference>
<dbReference type="Gene3D" id="3.10.450.750">
    <property type="match status" value="1"/>
</dbReference>
<dbReference type="InterPro" id="IPR017900">
    <property type="entry name" value="4Fe4S_Fe_S_CS"/>
</dbReference>
<keyword evidence="4" id="KW-0408">Iron</keyword>
<protein>
    <recommendedName>
        <fullName evidence="6">4Fe-4S ferredoxin-type domain-containing protein</fullName>
    </recommendedName>
</protein>
<dbReference type="Gene3D" id="3.30.70.20">
    <property type="match status" value="1"/>
</dbReference>
<sequence>MTTKEQMIDYLQCDISSFGFQDLYDLVISKNNCINCGACLSICPRIGIKNNKPTLIDYDPECSLCFKYCPRTFFPKKLFEKEIFNGQTQKDFLLGHYQEIIAAKSTSNNILRKAQNGGVVTTLLIHALNTGLIDGVLMTNKDENWYPKPFIARTPEEVIHAAGSIYTMIPTLSIYKEAVYKYKIKNLAFVGLPCQIQAVRKFQLWPPLSNKYGKFKLIIGLFCSSNYSYDSMINLVHDLIGVSMMEIKKFDVSHGKFIAYLNDGTIKEVSIKGTSKYHFSSCKFCKDYTAEFADISVGSVG</sequence>
<evidence type="ECO:0000256" key="1">
    <source>
        <dbReference type="ARBA" id="ARBA00001974"/>
    </source>
</evidence>
<feature type="non-terminal residue" evidence="7">
    <location>
        <position position="301"/>
    </location>
</feature>
<comment type="cofactor">
    <cofactor evidence="1">
        <name>FAD</name>
        <dbReference type="ChEBI" id="CHEBI:57692"/>
    </cofactor>
</comment>
<feature type="domain" description="4Fe-4S ferredoxin-type" evidence="6">
    <location>
        <begin position="24"/>
        <end position="53"/>
    </location>
</feature>
<dbReference type="PROSITE" id="PS00198">
    <property type="entry name" value="4FE4S_FER_1"/>
    <property type="match status" value="1"/>
</dbReference>